<dbReference type="PANTHER" id="PTHR43280:SF2">
    <property type="entry name" value="HTH-TYPE TRANSCRIPTIONAL REGULATOR EXSA"/>
    <property type="match status" value="1"/>
</dbReference>
<keyword evidence="2 5" id="KW-0238">DNA-binding</keyword>
<evidence type="ECO:0000313" key="5">
    <source>
        <dbReference type="EMBL" id="MBB6128609.1"/>
    </source>
</evidence>
<dbReference type="InterPro" id="IPR009057">
    <property type="entry name" value="Homeodomain-like_sf"/>
</dbReference>
<dbReference type="Gene3D" id="1.10.10.60">
    <property type="entry name" value="Homeodomain-like"/>
    <property type="match status" value="2"/>
</dbReference>
<dbReference type="SUPFAM" id="SSF46689">
    <property type="entry name" value="Homeodomain-like"/>
    <property type="match status" value="1"/>
</dbReference>
<dbReference type="RefSeq" id="WP_183588015.1">
    <property type="nucleotide sequence ID" value="NZ_JACHCA010000006.1"/>
</dbReference>
<evidence type="ECO:0000259" key="4">
    <source>
        <dbReference type="PROSITE" id="PS01124"/>
    </source>
</evidence>
<dbReference type="EMBL" id="JACHCA010000006">
    <property type="protein sequence ID" value="MBB6128609.1"/>
    <property type="molecule type" value="Genomic_DNA"/>
</dbReference>
<dbReference type="AlphaFoldDB" id="A0A841JBR9"/>
<organism evidence="5 6">
    <name type="scientific">Mucilaginibacter lappiensis</name>
    <dbReference type="NCBI Taxonomy" id="354630"/>
    <lineage>
        <taxon>Bacteria</taxon>
        <taxon>Pseudomonadati</taxon>
        <taxon>Bacteroidota</taxon>
        <taxon>Sphingobacteriia</taxon>
        <taxon>Sphingobacteriales</taxon>
        <taxon>Sphingobacteriaceae</taxon>
        <taxon>Mucilaginibacter</taxon>
    </lineage>
</organism>
<dbReference type="Pfam" id="PF12833">
    <property type="entry name" value="HTH_18"/>
    <property type="match status" value="1"/>
</dbReference>
<dbReference type="GO" id="GO:0043565">
    <property type="term" value="F:sequence-specific DNA binding"/>
    <property type="evidence" value="ECO:0007669"/>
    <property type="project" value="InterPro"/>
</dbReference>
<sequence length="318" mass="37055">MKNPITLNFSSAGLPGKNITGNLPDDCKYPISYANAELIELPEGVVICQHYSHILYFMEVIEFKLHTDLHASFSVDKPSLFQFFMLQGKIAFFTSDHQPIAQAGKGICYATYNEPAEYFYHLPAGIHRTCCFTLRPRWLQMKINNHLGLNPFVEKMDDHEVLYGHMPSCVMNKKISDDLLALLNLKETKENDLESAQSRILKRIIAEYQKLVQIKLSHPIYGIRDYLEEKYIDFDLNNQKLIGQFNITEKTLIENFKKEFNITPHLYLTRVRMQHAKRMLTKDKKQIIEVYGAVGYKDMHSFSIQFRKFYGYPPSDHQ</sequence>
<feature type="domain" description="HTH araC/xylS-type" evidence="4">
    <location>
        <begin position="221"/>
        <end position="318"/>
    </location>
</feature>
<name>A0A841JBR9_9SPHI</name>
<reference evidence="5 6" key="1">
    <citation type="submission" date="2020-08" db="EMBL/GenBank/DDBJ databases">
        <title>Genomic Encyclopedia of Type Strains, Phase IV (KMG-V): Genome sequencing to study the core and pangenomes of soil and plant-associated prokaryotes.</title>
        <authorList>
            <person name="Whitman W."/>
        </authorList>
    </citation>
    <scope>NUCLEOTIDE SEQUENCE [LARGE SCALE GENOMIC DNA]</scope>
    <source>
        <strain evidence="5 6">MP601</strain>
    </source>
</reference>
<dbReference type="PROSITE" id="PS01124">
    <property type="entry name" value="HTH_ARAC_FAMILY_2"/>
    <property type="match status" value="1"/>
</dbReference>
<evidence type="ECO:0000256" key="2">
    <source>
        <dbReference type="ARBA" id="ARBA00023125"/>
    </source>
</evidence>
<evidence type="ECO:0000256" key="1">
    <source>
        <dbReference type="ARBA" id="ARBA00023015"/>
    </source>
</evidence>
<dbReference type="PANTHER" id="PTHR43280">
    <property type="entry name" value="ARAC-FAMILY TRANSCRIPTIONAL REGULATOR"/>
    <property type="match status" value="1"/>
</dbReference>
<keyword evidence="3" id="KW-0804">Transcription</keyword>
<evidence type="ECO:0000256" key="3">
    <source>
        <dbReference type="ARBA" id="ARBA00023163"/>
    </source>
</evidence>
<dbReference type="InterPro" id="IPR018060">
    <property type="entry name" value="HTH_AraC"/>
</dbReference>
<evidence type="ECO:0000313" key="6">
    <source>
        <dbReference type="Proteomes" id="UP000548326"/>
    </source>
</evidence>
<dbReference type="SMART" id="SM00342">
    <property type="entry name" value="HTH_ARAC"/>
    <property type="match status" value="1"/>
</dbReference>
<dbReference type="Proteomes" id="UP000548326">
    <property type="component" value="Unassembled WGS sequence"/>
</dbReference>
<protein>
    <submittedName>
        <fullName evidence="5">AraC-like DNA-binding protein</fullName>
    </submittedName>
</protein>
<dbReference type="GO" id="GO:0003700">
    <property type="term" value="F:DNA-binding transcription factor activity"/>
    <property type="evidence" value="ECO:0007669"/>
    <property type="project" value="InterPro"/>
</dbReference>
<keyword evidence="1" id="KW-0805">Transcription regulation</keyword>
<accession>A0A841JBR9</accession>
<proteinExistence type="predicted"/>
<gene>
    <name evidence="5" type="ORF">HDF22_002730</name>
</gene>
<comment type="caution">
    <text evidence="5">The sequence shown here is derived from an EMBL/GenBank/DDBJ whole genome shotgun (WGS) entry which is preliminary data.</text>
</comment>